<evidence type="ECO:0000313" key="5">
    <source>
        <dbReference type="Proteomes" id="UP001374579"/>
    </source>
</evidence>
<dbReference type="Gene3D" id="3.20.20.60">
    <property type="entry name" value="Phosphoenolpyruvate-binding domains"/>
    <property type="match status" value="1"/>
</dbReference>
<keyword evidence="5" id="KW-1185">Reference proteome</keyword>
<evidence type="ECO:0000256" key="1">
    <source>
        <dbReference type="ARBA" id="ARBA00023235"/>
    </source>
</evidence>
<dbReference type="PANTHER" id="PTHR42905">
    <property type="entry name" value="PHOSPHOENOLPYRUVATE CARBOXYLASE"/>
    <property type="match status" value="1"/>
</dbReference>
<dbReference type="CDD" id="cd00377">
    <property type="entry name" value="ICL_PEPM"/>
    <property type="match status" value="1"/>
</dbReference>
<evidence type="ECO:0000313" key="4">
    <source>
        <dbReference type="EMBL" id="KAK7087162.1"/>
    </source>
</evidence>
<dbReference type="NCBIfam" id="TIGR02320">
    <property type="entry name" value="PEP_mutase"/>
    <property type="match status" value="1"/>
</dbReference>
<sequence>MAAPSVTRGLARSTQLLSSQVVKAQASCSVSQRRQYMGAGGEKKSTQLKKMLLSPELEFIMEAHSGISARIAEEAGFKGIWASGLSISTQLGVRDSNEASWTQVLEVLEYMNDASDVPILVDADTGYGNFNNARRLVRKLEDRGIAGAAIEDKLFPKTNSLLDGREQPLANIEEFALKITAMKDSARDPDFCVVARVEALIAGWPMEEALKRADAFLDAGADAILMHSKKKDAAEIEEFMRLWNNKGPVVLVPTTYHTTPTETFRDWGTALIIWANHSMRASVKAMQALTKQIHHEQSISNVEKEIAAVKELFRLTRDDELKAAEDKYLPKA</sequence>
<dbReference type="Proteomes" id="UP001374579">
    <property type="component" value="Unassembled WGS sequence"/>
</dbReference>
<dbReference type="Pfam" id="PF13714">
    <property type="entry name" value="PEP_mutase"/>
    <property type="match status" value="1"/>
</dbReference>
<evidence type="ECO:0000256" key="2">
    <source>
        <dbReference type="ARBA" id="ARBA00024063"/>
    </source>
</evidence>
<dbReference type="PANTHER" id="PTHR42905:SF7">
    <property type="entry name" value="PHOSPHOENOLPYRUVATE PHOSPHOMUTASE"/>
    <property type="match status" value="1"/>
</dbReference>
<dbReference type="InterPro" id="IPR015813">
    <property type="entry name" value="Pyrv/PenolPyrv_kinase-like_dom"/>
</dbReference>
<name>A0AAN9AHV3_9CAEN</name>
<proteinExistence type="inferred from homology"/>
<dbReference type="InterPro" id="IPR012698">
    <property type="entry name" value="PEnolPyrv_PMutase_core"/>
</dbReference>
<dbReference type="SUPFAM" id="SSF51621">
    <property type="entry name" value="Phosphoenolpyruvate/pyruvate domain"/>
    <property type="match status" value="1"/>
</dbReference>
<comment type="caution">
    <text evidence="4">The sequence shown here is derived from an EMBL/GenBank/DDBJ whole genome shotgun (WGS) entry which is preliminary data.</text>
</comment>
<dbReference type="InterPro" id="IPR039556">
    <property type="entry name" value="ICL/PEPM"/>
</dbReference>
<accession>A0AAN9AHV3</accession>
<evidence type="ECO:0000256" key="3">
    <source>
        <dbReference type="ARBA" id="ARBA00038455"/>
    </source>
</evidence>
<organism evidence="4 5">
    <name type="scientific">Littorina saxatilis</name>
    <dbReference type="NCBI Taxonomy" id="31220"/>
    <lineage>
        <taxon>Eukaryota</taxon>
        <taxon>Metazoa</taxon>
        <taxon>Spiralia</taxon>
        <taxon>Lophotrochozoa</taxon>
        <taxon>Mollusca</taxon>
        <taxon>Gastropoda</taxon>
        <taxon>Caenogastropoda</taxon>
        <taxon>Littorinimorpha</taxon>
        <taxon>Littorinoidea</taxon>
        <taxon>Littorinidae</taxon>
        <taxon>Littorina</taxon>
    </lineage>
</organism>
<dbReference type="EC" id="5.4.2.9" evidence="2"/>
<dbReference type="AlphaFoldDB" id="A0AAN9AHV3"/>
<gene>
    <name evidence="4" type="ORF">V1264_021245</name>
</gene>
<reference evidence="4 5" key="1">
    <citation type="submission" date="2024-02" db="EMBL/GenBank/DDBJ databases">
        <title>Chromosome-scale genome assembly of the rough periwinkle Littorina saxatilis.</title>
        <authorList>
            <person name="De Jode A."/>
            <person name="Faria R."/>
            <person name="Formenti G."/>
            <person name="Sims Y."/>
            <person name="Smith T.P."/>
            <person name="Tracey A."/>
            <person name="Wood J.M.D."/>
            <person name="Zagrodzka Z.B."/>
            <person name="Johannesson K."/>
            <person name="Butlin R.K."/>
            <person name="Leder E.H."/>
        </authorList>
    </citation>
    <scope>NUCLEOTIDE SEQUENCE [LARGE SCALE GENOMIC DNA]</scope>
    <source>
        <strain evidence="4">Snail1</strain>
        <tissue evidence="4">Muscle</tissue>
    </source>
</reference>
<dbReference type="GO" id="GO:0050188">
    <property type="term" value="F:phosphoenolpyruvate mutase activity"/>
    <property type="evidence" value="ECO:0007669"/>
    <property type="project" value="UniProtKB-EC"/>
</dbReference>
<protein>
    <recommendedName>
        <fullName evidence="2">phosphoenolpyruvate mutase</fullName>
        <ecNumber evidence="2">5.4.2.9</ecNumber>
    </recommendedName>
</protein>
<keyword evidence="1" id="KW-0413">Isomerase</keyword>
<comment type="similarity">
    <text evidence="3">Belongs to the isocitrate lyase/PEP mutase superfamily. PEP mutase family.</text>
</comment>
<dbReference type="EMBL" id="JBAMIC010004070">
    <property type="protein sequence ID" value="KAK7087162.1"/>
    <property type="molecule type" value="Genomic_DNA"/>
</dbReference>
<dbReference type="InterPro" id="IPR040442">
    <property type="entry name" value="Pyrv_kinase-like_dom_sf"/>
</dbReference>